<evidence type="ECO:0000313" key="3">
    <source>
        <dbReference type="EMBL" id="KIW03147.1"/>
    </source>
</evidence>
<accession>A0A0D1YRC6</accession>
<feature type="compositionally biased region" description="Polar residues" evidence="2">
    <location>
        <begin position="253"/>
        <end position="271"/>
    </location>
</feature>
<reference evidence="3 4" key="1">
    <citation type="submission" date="2015-01" db="EMBL/GenBank/DDBJ databases">
        <title>The Genome Sequence of Ochroconis gallopava CBS43764.</title>
        <authorList>
            <consortium name="The Broad Institute Genomics Platform"/>
            <person name="Cuomo C."/>
            <person name="de Hoog S."/>
            <person name="Gorbushina A."/>
            <person name="Stielow B."/>
            <person name="Teixiera M."/>
            <person name="Abouelleil A."/>
            <person name="Chapman S.B."/>
            <person name="Priest M."/>
            <person name="Young S.K."/>
            <person name="Wortman J."/>
            <person name="Nusbaum C."/>
            <person name="Birren B."/>
        </authorList>
    </citation>
    <scope>NUCLEOTIDE SEQUENCE [LARGE SCALE GENOMIC DNA]</scope>
    <source>
        <strain evidence="3 4">CBS 43764</strain>
    </source>
</reference>
<sequence length="360" mass="40177">MTETLSTACFPDLPCKLHSNGVLDKNFLMEHGVRIFTAKDDLIPSRNTLKKHVGDDTQRPETAVGIVCEMCFKKGRVVYMEALKTVARGDFLGYRAQLPGRNREWVKMGDEKISFHGCLEYSTVGFQNTHNVMLSTLRFILVHDHSTMARLLLNPKAILTRNGRLLVDEDPFKFSSFDGFLSKRVDVSSHASQAAQVTPNQPSQNAPTAQMLTSPTHGQYNPIAQMISASPETLLNVNSYPQPCPFLPEVESDTSSRGSNVSTEQSTQGDGQRTDDHILITEDSRTTGTTMSPEKVASCQSDMSLRHIDEEIEEERIAIAQLERAIKELEQKLKERDAVRKKKAELETRLSNLKKAAGIL</sequence>
<evidence type="ECO:0000256" key="2">
    <source>
        <dbReference type="SAM" id="MobiDB-lite"/>
    </source>
</evidence>
<dbReference type="RefSeq" id="XP_016213016.1">
    <property type="nucleotide sequence ID" value="XM_016359337.1"/>
</dbReference>
<dbReference type="EMBL" id="KN847546">
    <property type="protein sequence ID" value="KIW03147.1"/>
    <property type="molecule type" value="Genomic_DNA"/>
</dbReference>
<name>A0A0D1YRC6_9PEZI</name>
<feature type="region of interest" description="Disordered" evidence="2">
    <location>
        <begin position="246"/>
        <end position="275"/>
    </location>
</feature>
<keyword evidence="1" id="KW-0175">Coiled coil</keyword>
<dbReference type="VEuPathDB" id="FungiDB:PV09_05790"/>
<gene>
    <name evidence="3" type="ORF">PV09_05790</name>
</gene>
<dbReference type="HOGENOM" id="CLU_769877_0_0_1"/>
<feature type="coiled-coil region" evidence="1">
    <location>
        <begin position="305"/>
        <end position="356"/>
    </location>
</feature>
<dbReference type="Proteomes" id="UP000053259">
    <property type="component" value="Unassembled WGS sequence"/>
</dbReference>
<protein>
    <submittedName>
        <fullName evidence="3">Uncharacterized protein</fullName>
    </submittedName>
</protein>
<proteinExistence type="predicted"/>
<evidence type="ECO:0000313" key="4">
    <source>
        <dbReference type="Proteomes" id="UP000053259"/>
    </source>
</evidence>
<dbReference type="InParanoid" id="A0A0D1YRC6"/>
<organism evidence="3 4">
    <name type="scientific">Verruconis gallopava</name>
    <dbReference type="NCBI Taxonomy" id="253628"/>
    <lineage>
        <taxon>Eukaryota</taxon>
        <taxon>Fungi</taxon>
        <taxon>Dikarya</taxon>
        <taxon>Ascomycota</taxon>
        <taxon>Pezizomycotina</taxon>
        <taxon>Dothideomycetes</taxon>
        <taxon>Pleosporomycetidae</taxon>
        <taxon>Venturiales</taxon>
        <taxon>Sympoventuriaceae</taxon>
        <taxon>Verruconis</taxon>
    </lineage>
</organism>
<dbReference type="AlphaFoldDB" id="A0A0D1YRC6"/>
<dbReference type="GeneID" id="27313763"/>
<evidence type="ECO:0000256" key="1">
    <source>
        <dbReference type="SAM" id="Coils"/>
    </source>
</evidence>
<keyword evidence="4" id="KW-1185">Reference proteome</keyword>
<feature type="region of interest" description="Disordered" evidence="2">
    <location>
        <begin position="192"/>
        <end position="217"/>
    </location>
</feature>